<dbReference type="PANTHER" id="PTHR13620">
    <property type="entry name" value="3-5 EXONUCLEASE"/>
    <property type="match status" value="1"/>
</dbReference>
<accession>A0A7U2FGT8</accession>
<keyword evidence="2" id="KW-0378">Hydrolase</keyword>
<dbReference type="InterPro" id="IPR012337">
    <property type="entry name" value="RNaseH-like_sf"/>
</dbReference>
<sequence>MTETEPQDKSEEEAKEMPRWPLAYKLQAPKTQAQPSLQAFGFDSSRPAKKCWWSYRMYKNADNKLPEILYSKTKEDSEKIVKQFLNEPVVGFDMEWPWNDWKKETLQNKIGLIQIASESKIGLIHIGLHPGKTVQDIIAPSLKKLIEDPSIGKLGVGILHADFARLRRFFKLSPRGAVELSHLYRLVKFGGNKPEHVSTKMVSLARIVEDQLGHPLYKGDVRTSNWSKPLSTDQINYAAGDAYAGYMLYHCMNYKRLQMKPTPPLPVHAETYQTYKMSGINALRLDGKAKDGTVMTSETFFGVAMSDSVASKKGGTVEEKKSPATSKSKALVIPKELTDAASQALYQELVICRAELAEKAGLPAYRISSNTVLVALALQRPADKDQLLSVKGVGAKTQETYGQAWLDVIAKYLDSDPLPVAAVATDSAIAADPESEQHVAVEPTSTPVRSPRRKQKQDDDSSDSSAAFGSPVQRTPQLHTGLSFTMAETNLNAEEADTEQYESDASLPSLDFGDTPSLLPPQLKRKRTESPMREASQRLQQMTRPREDISIAPPEAISTPKKGTTAPQVPLTPQSRITRNKLQAFSKLVTRKMAQRPVDAPPIISERTLSLIVVRAPQTMKELERIPGIDALILACQQTGTDLLKNVVKFAGASN</sequence>
<organism evidence="5 6">
    <name type="scientific">Phaeosphaeria nodorum (strain SN15 / ATCC MYA-4574 / FGSC 10173)</name>
    <name type="common">Glume blotch fungus</name>
    <name type="synonym">Parastagonospora nodorum</name>
    <dbReference type="NCBI Taxonomy" id="321614"/>
    <lineage>
        <taxon>Eukaryota</taxon>
        <taxon>Fungi</taxon>
        <taxon>Dikarya</taxon>
        <taxon>Ascomycota</taxon>
        <taxon>Pezizomycotina</taxon>
        <taxon>Dothideomycetes</taxon>
        <taxon>Pleosporomycetidae</taxon>
        <taxon>Pleosporales</taxon>
        <taxon>Pleosporineae</taxon>
        <taxon>Phaeosphaeriaceae</taxon>
        <taxon>Parastagonospora</taxon>
    </lineage>
</organism>
<dbReference type="PANTHER" id="PTHR13620:SF104">
    <property type="entry name" value="EXONUCLEASE 3'-5' DOMAIN-CONTAINING PROTEIN 2"/>
    <property type="match status" value="1"/>
</dbReference>
<dbReference type="FunFam" id="3.30.420.10:FF:000100">
    <property type="entry name" value="3'-5' exonuclease/helicase (Wrn), putative"/>
    <property type="match status" value="1"/>
</dbReference>
<dbReference type="GO" id="GO:0000166">
    <property type="term" value="F:nucleotide binding"/>
    <property type="evidence" value="ECO:0007669"/>
    <property type="project" value="InterPro"/>
</dbReference>
<dbReference type="InterPro" id="IPR051132">
    <property type="entry name" value="3-5_Exonuclease_domain"/>
</dbReference>
<dbReference type="AlphaFoldDB" id="A0A7U2FGT8"/>
<dbReference type="GO" id="GO:0008408">
    <property type="term" value="F:3'-5' exonuclease activity"/>
    <property type="evidence" value="ECO:0007669"/>
    <property type="project" value="InterPro"/>
</dbReference>
<dbReference type="SMART" id="SM00341">
    <property type="entry name" value="HRDC"/>
    <property type="match status" value="1"/>
</dbReference>
<dbReference type="SUPFAM" id="SSF47819">
    <property type="entry name" value="HRDC-like"/>
    <property type="match status" value="1"/>
</dbReference>
<dbReference type="InterPro" id="IPR002562">
    <property type="entry name" value="3'-5'_exonuclease_dom"/>
</dbReference>
<dbReference type="InterPro" id="IPR002121">
    <property type="entry name" value="HRDC_dom"/>
</dbReference>
<evidence type="ECO:0000256" key="3">
    <source>
        <dbReference type="SAM" id="MobiDB-lite"/>
    </source>
</evidence>
<dbReference type="CDD" id="cd06141">
    <property type="entry name" value="WRN_exo"/>
    <property type="match status" value="1"/>
</dbReference>
<feature type="region of interest" description="Disordered" evidence="3">
    <location>
        <begin position="494"/>
        <end position="544"/>
    </location>
</feature>
<dbReference type="GO" id="GO:0006139">
    <property type="term" value="P:nucleobase-containing compound metabolic process"/>
    <property type="evidence" value="ECO:0007669"/>
    <property type="project" value="InterPro"/>
</dbReference>
<dbReference type="Pfam" id="PF01612">
    <property type="entry name" value="DNA_pol_A_exo1"/>
    <property type="match status" value="1"/>
</dbReference>
<evidence type="ECO:0000256" key="2">
    <source>
        <dbReference type="ARBA" id="ARBA00022801"/>
    </source>
</evidence>
<evidence type="ECO:0000256" key="1">
    <source>
        <dbReference type="ARBA" id="ARBA00022722"/>
    </source>
</evidence>
<feature type="domain" description="HRDC" evidence="4">
    <location>
        <begin position="339"/>
        <end position="419"/>
    </location>
</feature>
<reference evidence="6" key="1">
    <citation type="journal article" date="2021" name="BMC Genomics">
        <title>Chromosome-level genome assembly and manually-curated proteome of model necrotroph Parastagonospora nodorum Sn15 reveals a genome-wide trove of candidate effector homologs, and redundancy of virulence-related functions within an accessory chromosome.</title>
        <authorList>
            <person name="Bertazzoni S."/>
            <person name="Jones D.A.B."/>
            <person name="Phan H.T."/>
            <person name="Tan K.-C."/>
            <person name="Hane J.K."/>
        </authorList>
    </citation>
    <scope>NUCLEOTIDE SEQUENCE [LARGE SCALE GENOMIC DNA]</scope>
    <source>
        <strain evidence="6">SN15 / ATCC MYA-4574 / FGSC 10173)</strain>
    </source>
</reference>
<evidence type="ECO:0000313" key="6">
    <source>
        <dbReference type="Proteomes" id="UP000663193"/>
    </source>
</evidence>
<keyword evidence="1" id="KW-0540">Nuclease</keyword>
<dbReference type="InterPro" id="IPR036397">
    <property type="entry name" value="RNaseH_sf"/>
</dbReference>
<protein>
    <recommendedName>
        <fullName evidence="4">HRDC domain-containing protein</fullName>
    </recommendedName>
</protein>
<keyword evidence="6" id="KW-1185">Reference proteome</keyword>
<evidence type="ECO:0000313" key="5">
    <source>
        <dbReference type="EMBL" id="QRD05027.1"/>
    </source>
</evidence>
<dbReference type="Proteomes" id="UP000663193">
    <property type="component" value="Chromosome 18"/>
</dbReference>
<dbReference type="InterPro" id="IPR010997">
    <property type="entry name" value="HRDC-like_sf"/>
</dbReference>
<feature type="region of interest" description="Disordered" evidence="3">
    <location>
        <begin position="431"/>
        <end position="477"/>
    </location>
</feature>
<dbReference type="PROSITE" id="PS50967">
    <property type="entry name" value="HRDC"/>
    <property type="match status" value="1"/>
</dbReference>
<dbReference type="VEuPathDB" id="FungiDB:JI435_109500"/>
<dbReference type="GO" id="GO:0003676">
    <property type="term" value="F:nucleic acid binding"/>
    <property type="evidence" value="ECO:0007669"/>
    <property type="project" value="InterPro"/>
</dbReference>
<name>A0A7U2FGT8_PHANO</name>
<gene>
    <name evidence="5" type="ORF">JI435_109500</name>
</gene>
<proteinExistence type="predicted"/>
<dbReference type="Pfam" id="PF00570">
    <property type="entry name" value="HRDC"/>
    <property type="match status" value="1"/>
</dbReference>
<dbReference type="OrthoDB" id="1920326at2759"/>
<dbReference type="Gene3D" id="3.30.420.10">
    <property type="entry name" value="Ribonuclease H-like superfamily/Ribonuclease H"/>
    <property type="match status" value="1"/>
</dbReference>
<dbReference type="EMBL" id="CP069040">
    <property type="protein sequence ID" value="QRD05027.1"/>
    <property type="molecule type" value="Genomic_DNA"/>
</dbReference>
<dbReference type="Gene3D" id="1.10.150.80">
    <property type="entry name" value="HRDC domain"/>
    <property type="match status" value="1"/>
</dbReference>
<evidence type="ECO:0000259" key="4">
    <source>
        <dbReference type="PROSITE" id="PS50967"/>
    </source>
</evidence>
<dbReference type="InterPro" id="IPR044876">
    <property type="entry name" value="HRDC_dom_sf"/>
</dbReference>
<dbReference type="SUPFAM" id="SSF53098">
    <property type="entry name" value="Ribonuclease H-like"/>
    <property type="match status" value="1"/>
</dbReference>